<organism evidence="1 2">
    <name type="scientific">Pleurodeles waltl</name>
    <name type="common">Iberian ribbed newt</name>
    <dbReference type="NCBI Taxonomy" id="8319"/>
    <lineage>
        <taxon>Eukaryota</taxon>
        <taxon>Metazoa</taxon>
        <taxon>Chordata</taxon>
        <taxon>Craniata</taxon>
        <taxon>Vertebrata</taxon>
        <taxon>Euteleostomi</taxon>
        <taxon>Amphibia</taxon>
        <taxon>Batrachia</taxon>
        <taxon>Caudata</taxon>
        <taxon>Salamandroidea</taxon>
        <taxon>Salamandridae</taxon>
        <taxon>Pleurodelinae</taxon>
        <taxon>Pleurodeles</taxon>
    </lineage>
</organism>
<dbReference type="EMBL" id="JANPWB010000006">
    <property type="protein sequence ID" value="KAJ1180086.1"/>
    <property type="molecule type" value="Genomic_DNA"/>
</dbReference>
<evidence type="ECO:0000313" key="1">
    <source>
        <dbReference type="EMBL" id="KAJ1180086.1"/>
    </source>
</evidence>
<evidence type="ECO:0000313" key="2">
    <source>
        <dbReference type="Proteomes" id="UP001066276"/>
    </source>
</evidence>
<gene>
    <name evidence="1" type="ORF">NDU88_005310</name>
</gene>
<reference evidence="1" key="1">
    <citation type="journal article" date="2022" name="bioRxiv">
        <title>Sequencing and chromosome-scale assembly of the giantPleurodeles waltlgenome.</title>
        <authorList>
            <person name="Brown T."/>
            <person name="Elewa A."/>
            <person name="Iarovenko S."/>
            <person name="Subramanian E."/>
            <person name="Araus A.J."/>
            <person name="Petzold A."/>
            <person name="Susuki M."/>
            <person name="Suzuki K.-i.T."/>
            <person name="Hayashi T."/>
            <person name="Toyoda A."/>
            <person name="Oliveira C."/>
            <person name="Osipova E."/>
            <person name="Leigh N.D."/>
            <person name="Simon A."/>
            <person name="Yun M.H."/>
        </authorList>
    </citation>
    <scope>NUCLEOTIDE SEQUENCE</scope>
    <source>
        <strain evidence="1">20211129_DDA</strain>
        <tissue evidence="1">Liver</tissue>
    </source>
</reference>
<sequence length="66" mass="7782">METEEVLLFSVLNSPTSGRPKEYLSYWVKLRSLSCGKNMSRFLVSMCKYFWSNPRQIKSKKAQLCR</sequence>
<dbReference type="AlphaFoldDB" id="A0AAV7TV60"/>
<name>A0AAV7TV60_PLEWA</name>
<protein>
    <submittedName>
        <fullName evidence="1">Uncharacterized protein</fullName>
    </submittedName>
</protein>
<proteinExistence type="predicted"/>
<dbReference type="Proteomes" id="UP001066276">
    <property type="component" value="Chromosome 3_2"/>
</dbReference>
<keyword evidence="2" id="KW-1185">Reference proteome</keyword>
<accession>A0AAV7TV60</accession>
<comment type="caution">
    <text evidence="1">The sequence shown here is derived from an EMBL/GenBank/DDBJ whole genome shotgun (WGS) entry which is preliminary data.</text>
</comment>